<protein>
    <submittedName>
        <fullName evidence="2">Putative prophage repressor</fullName>
    </submittedName>
</protein>
<dbReference type="EMBL" id="CP000698">
    <property type="protein sequence ID" value="ABQ27899.1"/>
    <property type="molecule type" value="Genomic_DNA"/>
</dbReference>
<dbReference type="Pfam" id="PF01381">
    <property type="entry name" value="HTH_3"/>
    <property type="match status" value="1"/>
</dbReference>
<dbReference type="Gene3D" id="2.10.109.10">
    <property type="entry name" value="Umud Fragment, subunit A"/>
    <property type="match status" value="1"/>
</dbReference>
<dbReference type="KEGG" id="gur:Gura_3746"/>
<dbReference type="SUPFAM" id="SSF51306">
    <property type="entry name" value="LexA/Signal peptidase"/>
    <property type="match status" value="1"/>
</dbReference>
<dbReference type="PANTHER" id="PTHR33516:SF2">
    <property type="entry name" value="LEXA REPRESSOR-RELATED"/>
    <property type="match status" value="1"/>
</dbReference>
<dbReference type="AlphaFoldDB" id="A5G7Y1"/>
<dbReference type="Pfam" id="PF00717">
    <property type="entry name" value="Peptidase_S24"/>
    <property type="match status" value="1"/>
</dbReference>
<dbReference type="CDD" id="cd00093">
    <property type="entry name" value="HTH_XRE"/>
    <property type="match status" value="1"/>
</dbReference>
<dbReference type="RefSeq" id="WP_011940550.1">
    <property type="nucleotide sequence ID" value="NC_009483.1"/>
</dbReference>
<dbReference type="PANTHER" id="PTHR33516">
    <property type="entry name" value="LEXA REPRESSOR"/>
    <property type="match status" value="1"/>
</dbReference>
<dbReference type="InterPro" id="IPR015927">
    <property type="entry name" value="Peptidase_S24_S26A/B/C"/>
</dbReference>
<dbReference type="InterPro" id="IPR036286">
    <property type="entry name" value="LexA/Signal_pep-like_sf"/>
</dbReference>
<dbReference type="Proteomes" id="UP000006695">
    <property type="component" value="Chromosome"/>
</dbReference>
<dbReference type="InterPro" id="IPR039418">
    <property type="entry name" value="LexA-like"/>
</dbReference>
<dbReference type="STRING" id="351605.Gura_3746"/>
<dbReference type="PROSITE" id="PS50943">
    <property type="entry name" value="HTH_CROC1"/>
    <property type="match status" value="1"/>
</dbReference>
<proteinExistence type="predicted"/>
<dbReference type="CDD" id="cd06529">
    <property type="entry name" value="S24_LexA-like"/>
    <property type="match status" value="1"/>
</dbReference>
<dbReference type="SUPFAM" id="SSF47413">
    <property type="entry name" value="lambda repressor-like DNA-binding domains"/>
    <property type="match status" value="1"/>
</dbReference>
<accession>A5G7Y1</accession>
<evidence type="ECO:0000313" key="2">
    <source>
        <dbReference type="EMBL" id="ABQ27899.1"/>
    </source>
</evidence>
<sequence>MIENIYHSDISIGLRIKELRQAKDMTQKEFADSLGIVQGFLSGIERGKKSPSDTLLIALCHLYKINKEWLYTGRGDMFGKTQLPDKLIEEFVTTRIPLLKRIPQGFPDSLKEEDICDYVSLPNGPQGCYAIITYGDFMAPTIRDGDLVIFNSGGELSNKNIVLVNNRWNEAILRRYRVAGNEIFFSPDNPAYAPFKQDNNTKIIGTVVDVWRKVKI</sequence>
<dbReference type="SMART" id="SM00530">
    <property type="entry name" value="HTH_XRE"/>
    <property type="match status" value="1"/>
</dbReference>
<evidence type="ECO:0000313" key="3">
    <source>
        <dbReference type="Proteomes" id="UP000006695"/>
    </source>
</evidence>
<dbReference type="InterPro" id="IPR001387">
    <property type="entry name" value="Cro/C1-type_HTH"/>
</dbReference>
<evidence type="ECO:0000259" key="1">
    <source>
        <dbReference type="PROSITE" id="PS50943"/>
    </source>
</evidence>
<dbReference type="InterPro" id="IPR050077">
    <property type="entry name" value="LexA_repressor"/>
</dbReference>
<feature type="domain" description="HTH cro/C1-type" evidence="1">
    <location>
        <begin position="16"/>
        <end position="70"/>
    </location>
</feature>
<organism evidence="2 3">
    <name type="scientific">Geotalea uraniireducens (strain Rf4)</name>
    <name type="common">Geobacter uraniireducens</name>
    <dbReference type="NCBI Taxonomy" id="351605"/>
    <lineage>
        <taxon>Bacteria</taxon>
        <taxon>Pseudomonadati</taxon>
        <taxon>Thermodesulfobacteriota</taxon>
        <taxon>Desulfuromonadia</taxon>
        <taxon>Geobacterales</taxon>
        <taxon>Geobacteraceae</taxon>
        <taxon>Geotalea</taxon>
    </lineage>
</organism>
<dbReference type="HOGENOM" id="CLU_066192_1_1_7"/>
<keyword evidence="3" id="KW-1185">Reference proteome</keyword>
<reference evidence="2 3" key="1">
    <citation type="submission" date="2007-05" db="EMBL/GenBank/DDBJ databases">
        <title>Complete sequence of Geobacter uraniireducens Rf4.</title>
        <authorList>
            <consortium name="US DOE Joint Genome Institute"/>
            <person name="Copeland A."/>
            <person name="Lucas S."/>
            <person name="Lapidus A."/>
            <person name="Barry K."/>
            <person name="Detter J.C."/>
            <person name="Glavina del Rio T."/>
            <person name="Hammon N."/>
            <person name="Israni S."/>
            <person name="Dalin E."/>
            <person name="Tice H."/>
            <person name="Pitluck S."/>
            <person name="Chertkov O."/>
            <person name="Brettin T."/>
            <person name="Bruce D."/>
            <person name="Han C."/>
            <person name="Schmutz J."/>
            <person name="Larimer F."/>
            <person name="Land M."/>
            <person name="Hauser L."/>
            <person name="Kyrpides N."/>
            <person name="Mikhailova N."/>
            <person name="Shelobolina E."/>
            <person name="Aklujkar M."/>
            <person name="Lovley D."/>
            <person name="Richardson P."/>
        </authorList>
    </citation>
    <scope>NUCLEOTIDE SEQUENCE [LARGE SCALE GENOMIC DNA]</scope>
    <source>
        <strain evidence="2 3">Rf4</strain>
    </source>
</reference>
<gene>
    <name evidence="2" type="ordered locus">Gura_3746</name>
</gene>
<dbReference type="OrthoDB" id="5363392at2"/>
<dbReference type="Gene3D" id="1.10.260.40">
    <property type="entry name" value="lambda repressor-like DNA-binding domains"/>
    <property type="match status" value="1"/>
</dbReference>
<dbReference type="InterPro" id="IPR010982">
    <property type="entry name" value="Lambda_DNA-bd_dom_sf"/>
</dbReference>
<dbReference type="GO" id="GO:0003677">
    <property type="term" value="F:DNA binding"/>
    <property type="evidence" value="ECO:0007669"/>
    <property type="project" value="InterPro"/>
</dbReference>
<name>A5G7Y1_GEOUR</name>